<dbReference type="KEGG" id="parq:DSM112329_05307"/>
<reference evidence="4" key="1">
    <citation type="submission" date="2022-12" db="EMBL/GenBank/DDBJ databases">
        <title>Paraconexibacter alkalitolerans sp. nov. and Baekduia alba sp. nov., isolated from soil and emended description of the genera Paraconexibacter (Chun et al., 2020) and Baekduia (An et al., 2020).</title>
        <authorList>
            <person name="Vieira S."/>
            <person name="Huber K.J."/>
            <person name="Geppert A."/>
            <person name="Wolf J."/>
            <person name="Neumann-Schaal M."/>
            <person name="Muesken M."/>
            <person name="Overmann J."/>
        </authorList>
    </citation>
    <scope>NUCLEOTIDE SEQUENCE</scope>
    <source>
        <strain evidence="4">AEG42_29</strain>
    </source>
</reference>
<protein>
    <submittedName>
        <fullName evidence="4">Uncharacterized protein</fullName>
    </submittedName>
</protein>
<gene>
    <name evidence="4" type="ORF">DSM112329_05307</name>
</gene>
<dbReference type="AlphaFoldDB" id="A0AAU7B3G4"/>
<evidence type="ECO:0000256" key="2">
    <source>
        <dbReference type="SAM" id="Phobius"/>
    </source>
</evidence>
<feature type="region of interest" description="Disordered" evidence="1">
    <location>
        <begin position="32"/>
        <end position="71"/>
    </location>
</feature>
<evidence type="ECO:0000256" key="3">
    <source>
        <dbReference type="SAM" id="SignalP"/>
    </source>
</evidence>
<keyword evidence="2" id="KW-0472">Membrane</keyword>
<name>A0AAU7B3G4_9ACTN</name>
<keyword evidence="2" id="KW-1133">Transmembrane helix</keyword>
<dbReference type="EMBL" id="CP114014">
    <property type="protein sequence ID" value="XAY08406.1"/>
    <property type="molecule type" value="Genomic_DNA"/>
</dbReference>
<sequence>MFATPLRFLSIFCSAVVLLSLGGFAIDQARAGSNESQAGIARSGEQVDSEDAASYAKPTPAEEKARETANSSVREVLDDANDVVIAPFASIGDGSDSGWGRRGIPALIALLVYGFGFGFLARFATGRG</sequence>
<dbReference type="RefSeq" id="WP_354699587.1">
    <property type="nucleotide sequence ID" value="NZ_CP114014.1"/>
</dbReference>
<evidence type="ECO:0000256" key="1">
    <source>
        <dbReference type="SAM" id="MobiDB-lite"/>
    </source>
</evidence>
<organism evidence="4">
    <name type="scientific">Paraconexibacter sp. AEG42_29</name>
    <dbReference type="NCBI Taxonomy" id="2997339"/>
    <lineage>
        <taxon>Bacteria</taxon>
        <taxon>Bacillati</taxon>
        <taxon>Actinomycetota</taxon>
        <taxon>Thermoleophilia</taxon>
        <taxon>Solirubrobacterales</taxon>
        <taxon>Paraconexibacteraceae</taxon>
        <taxon>Paraconexibacter</taxon>
    </lineage>
</organism>
<proteinExistence type="predicted"/>
<keyword evidence="3" id="KW-0732">Signal</keyword>
<keyword evidence="2" id="KW-0812">Transmembrane</keyword>
<feature type="transmembrane region" description="Helical" evidence="2">
    <location>
        <begin position="104"/>
        <end position="124"/>
    </location>
</feature>
<evidence type="ECO:0000313" key="4">
    <source>
        <dbReference type="EMBL" id="XAY08406.1"/>
    </source>
</evidence>
<feature type="signal peptide" evidence="3">
    <location>
        <begin position="1"/>
        <end position="25"/>
    </location>
</feature>
<accession>A0AAU7B3G4</accession>
<feature type="chain" id="PRO_5043997416" evidence="3">
    <location>
        <begin position="26"/>
        <end position="128"/>
    </location>
</feature>